<evidence type="ECO:0000313" key="2">
    <source>
        <dbReference type="Proteomes" id="UP000095767"/>
    </source>
</evidence>
<feature type="non-terminal residue" evidence="1">
    <location>
        <position position="1"/>
    </location>
</feature>
<gene>
    <name evidence="1" type="ORF">BAE44_0022791</name>
</gene>
<evidence type="ECO:0000313" key="1">
    <source>
        <dbReference type="EMBL" id="OEL16189.1"/>
    </source>
</evidence>
<dbReference type="EMBL" id="LWDX02063708">
    <property type="protein sequence ID" value="OEL16189.1"/>
    <property type="molecule type" value="Genomic_DNA"/>
</dbReference>
<dbReference type="AlphaFoldDB" id="A0A1E5UTF8"/>
<dbReference type="Proteomes" id="UP000095767">
    <property type="component" value="Unassembled WGS sequence"/>
</dbReference>
<accession>A0A1E5UTF8</accession>
<organism evidence="1 2">
    <name type="scientific">Dichanthelium oligosanthes</name>
    <dbReference type="NCBI Taxonomy" id="888268"/>
    <lineage>
        <taxon>Eukaryota</taxon>
        <taxon>Viridiplantae</taxon>
        <taxon>Streptophyta</taxon>
        <taxon>Embryophyta</taxon>
        <taxon>Tracheophyta</taxon>
        <taxon>Spermatophyta</taxon>
        <taxon>Magnoliopsida</taxon>
        <taxon>Liliopsida</taxon>
        <taxon>Poales</taxon>
        <taxon>Poaceae</taxon>
        <taxon>PACMAD clade</taxon>
        <taxon>Panicoideae</taxon>
        <taxon>Panicodae</taxon>
        <taxon>Paniceae</taxon>
        <taxon>Dichantheliinae</taxon>
        <taxon>Dichanthelium</taxon>
    </lineage>
</organism>
<keyword evidence="2" id="KW-1185">Reference proteome</keyword>
<name>A0A1E5UTF8_9POAL</name>
<reference evidence="1 2" key="1">
    <citation type="submission" date="2016-09" db="EMBL/GenBank/DDBJ databases">
        <title>The draft genome of Dichanthelium oligosanthes: A C3 panicoid grass species.</title>
        <authorList>
            <person name="Studer A.J."/>
            <person name="Schnable J.C."/>
            <person name="Brutnell T.P."/>
        </authorList>
    </citation>
    <scope>NUCLEOTIDE SEQUENCE [LARGE SCALE GENOMIC DNA]</scope>
    <source>
        <strain evidence="2">cv. Kellogg 1175</strain>
        <tissue evidence="1">Leaf</tissue>
    </source>
</reference>
<protein>
    <submittedName>
        <fullName evidence="1">Uncharacterized protein</fullName>
    </submittedName>
</protein>
<proteinExistence type="predicted"/>
<comment type="caution">
    <text evidence="1">The sequence shown here is derived from an EMBL/GenBank/DDBJ whole genome shotgun (WGS) entry which is preliminary data.</text>
</comment>
<sequence length="97" mass="10101">LHVPLMHVAAGMVDASSSFAGRHSQERDELLGDANCLASVEGKIRQTIPDCLTPSISGSGSDSAGSSALGGCWCNLKEFSERMVSQLNDLSGSVHVI</sequence>